<feature type="compositionally biased region" description="Polar residues" evidence="1">
    <location>
        <begin position="62"/>
        <end position="72"/>
    </location>
</feature>
<name>A0A8H3IGK8_9LECA</name>
<evidence type="ECO:0000256" key="1">
    <source>
        <dbReference type="SAM" id="MobiDB-lite"/>
    </source>
</evidence>
<keyword evidence="4" id="KW-1185">Reference proteome</keyword>
<gene>
    <name evidence="3" type="ORF">GOMPHAMPRED_001404</name>
</gene>
<keyword evidence="2" id="KW-0472">Membrane</keyword>
<evidence type="ECO:0000256" key="2">
    <source>
        <dbReference type="SAM" id="Phobius"/>
    </source>
</evidence>
<sequence>MAPSLHYPRSDDEGISPTGIAFIIIGLLSVVAILVFFYSFRHKLNPPIHRRPYRPDPEESTTDSNKSLTQGPTARLCRTTIQQRAQHAQTDSGICDVKTRTEPLDKEKTTIVANTRGSKSSEYSIRNRSRSRRTRALALLDGTSIPTPEQAAEHASALTPALLEPAPVLIREMEATTAVVVYRNREEL</sequence>
<organism evidence="3 4">
    <name type="scientific">Gomphillus americanus</name>
    <dbReference type="NCBI Taxonomy" id="1940652"/>
    <lineage>
        <taxon>Eukaryota</taxon>
        <taxon>Fungi</taxon>
        <taxon>Dikarya</taxon>
        <taxon>Ascomycota</taxon>
        <taxon>Pezizomycotina</taxon>
        <taxon>Lecanoromycetes</taxon>
        <taxon>OSLEUM clade</taxon>
        <taxon>Ostropomycetidae</taxon>
        <taxon>Ostropales</taxon>
        <taxon>Graphidaceae</taxon>
        <taxon>Gomphilloideae</taxon>
        <taxon>Gomphillus</taxon>
    </lineage>
</organism>
<feature type="transmembrane region" description="Helical" evidence="2">
    <location>
        <begin position="20"/>
        <end position="40"/>
    </location>
</feature>
<comment type="caution">
    <text evidence="3">The sequence shown here is derived from an EMBL/GenBank/DDBJ whole genome shotgun (WGS) entry which is preliminary data.</text>
</comment>
<keyword evidence="2" id="KW-1133">Transmembrane helix</keyword>
<feature type="region of interest" description="Disordered" evidence="1">
    <location>
        <begin position="47"/>
        <end position="74"/>
    </location>
</feature>
<keyword evidence="2" id="KW-0812">Transmembrane</keyword>
<accession>A0A8H3IGK8</accession>
<proteinExistence type="predicted"/>
<reference evidence="3" key="1">
    <citation type="submission" date="2021-03" db="EMBL/GenBank/DDBJ databases">
        <authorList>
            <person name="Tagirdzhanova G."/>
        </authorList>
    </citation>
    <scope>NUCLEOTIDE SEQUENCE</scope>
</reference>
<dbReference type="AlphaFoldDB" id="A0A8H3IGK8"/>
<dbReference type="Proteomes" id="UP000664169">
    <property type="component" value="Unassembled WGS sequence"/>
</dbReference>
<protein>
    <submittedName>
        <fullName evidence="3">Uncharacterized protein</fullName>
    </submittedName>
</protein>
<dbReference type="EMBL" id="CAJPDQ010000012">
    <property type="protein sequence ID" value="CAF9917888.1"/>
    <property type="molecule type" value="Genomic_DNA"/>
</dbReference>
<evidence type="ECO:0000313" key="3">
    <source>
        <dbReference type="EMBL" id="CAF9917888.1"/>
    </source>
</evidence>
<evidence type="ECO:0000313" key="4">
    <source>
        <dbReference type="Proteomes" id="UP000664169"/>
    </source>
</evidence>